<gene>
    <name evidence="2" type="ORF">DJ568_14430</name>
</gene>
<dbReference type="EMBL" id="QGDC01000008">
    <property type="protein sequence ID" value="RCH54076.1"/>
    <property type="molecule type" value="Genomic_DNA"/>
</dbReference>
<name>A0A367GMH5_9SPHI</name>
<protein>
    <submittedName>
        <fullName evidence="2">Uncharacterized protein</fullName>
    </submittedName>
</protein>
<dbReference type="AlphaFoldDB" id="A0A367GMH5"/>
<comment type="caution">
    <text evidence="2">The sequence shown here is derived from an EMBL/GenBank/DDBJ whole genome shotgun (WGS) entry which is preliminary data.</text>
</comment>
<feature type="signal peptide" evidence="1">
    <location>
        <begin position="1"/>
        <end position="27"/>
    </location>
</feature>
<feature type="chain" id="PRO_5016975565" evidence="1">
    <location>
        <begin position="28"/>
        <end position="119"/>
    </location>
</feature>
<evidence type="ECO:0000313" key="2">
    <source>
        <dbReference type="EMBL" id="RCH54076.1"/>
    </source>
</evidence>
<evidence type="ECO:0000256" key="1">
    <source>
        <dbReference type="SAM" id="SignalP"/>
    </source>
</evidence>
<evidence type="ECO:0000313" key="3">
    <source>
        <dbReference type="Proteomes" id="UP000253209"/>
    </source>
</evidence>
<reference evidence="2 3" key="1">
    <citation type="submission" date="2018-05" db="EMBL/GenBank/DDBJ databases">
        <title>Mucilaginibacter hurinus sp. nov., isolated from briquette warehouse soil.</title>
        <authorList>
            <person name="Choi L."/>
        </authorList>
    </citation>
    <scope>NUCLEOTIDE SEQUENCE [LARGE SCALE GENOMIC DNA]</scope>
    <source>
        <strain evidence="2 3">ZR32</strain>
    </source>
</reference>
<proteinExistence type="predicted"/>
<keyword evidence="3" id="KW-1185">Reference proteome</keyword>
<sequence length="119" mass="13601">MRRLRAHNKLSYIAVFVLLIFSCTLFADVLHHHETASTANVCDHNYKHKHVSISKAKAACDICTHLNNRQIQHHSDAYVLNFALHATNRATVFTYDFAAIYSTSFYCYLTRGPPVLLFS</sequence>
<organism evidence="2 3">
    <name type="scientific">Mucilaginibacter hurinus</name>
    <dbReference type="NCBI Taxonomy" id="2201324"/>
    <lineage>
        <taxon>Bacteria</taxon>
        <taxon>Pseudomonadati</taxon>
        <taxon>Bacteroidota</taxon>
        <taxon>Sphingobacteriia</taxon>
        <taxon>Sphingobacteriales</taxon>
        <taxon>Sphingobacteriaceae</taxon>
        <taxon>Mucilaginibacter</taxon>
    </lineage>
</organism>
<accession>A0A367GMH5</accession>
<keyword evidence="1" id="KW-0732">Signal</keyword>
<dbReference type="Proteomes" id="UP000253209">
    <property type="component" value="Unassembled WGS sequence"/>
</dbReference>
<dbReference type="PROSITE" id="PS51257">
    <property type="entry name" value="PROKAR_LIPOPROTEIN"/>
    <property type="match status" value="1"/>
</dbReference>